<feature type="non-terminal residue" evidence="2">
    <location>
        <position position="54"/>
    </location>
</feature>
<evidence type="ECO:0000256" key="1">
    <source>
        <dbReference type="SAM" id="Phobius"/>
    </source>
</evidence>
<keyword evidence="1" id="KW-1133">Transmembrane helix</keyword>
<reference evidence="2" key="1">
    <citation type="journal article" date="2023" name="Genome Biol. Evol.">
        <title>First Whole Genome Sequence and Flow Cytometry Genome Size Data for the Lichen-Forming Fungus Ramalina farinacea (Ascomycota).</title>
        <authorList>
            <person name="Llewellyn T."/>
            <person name="Mian S."/>
            <person name="Hill R."/>
            <person name="Leitch I.J."/>
            <person name="Gaya E."/>
        </authorList>
    </citation>
    <scope>NUCLEOTIDE SEQUENCE</scope>
    <source>
        <strain evidence="2">LIQ254RAFAR</strain>
    </source>
</reference>
<proteinExistence type="predicted"/>
<protein>
    <submittedName>
        <fullName evidence="2">Uncharacterized protein</fullName>
    </submittedName>
</protein>
<evidence type="ECO:0000313" key="3">
    <source>
        <dbReference type="Proteomes" id="UP001161017"/>
    </source>
</evidence>
<name>A0AA43QJ78_9LECA</name>
<dbReference type="EMBL" id="JAPUFD010000005">
    <property type="protein sequence ID" value="MDI1487513.1"/>
    <property type="molecule type" value="Genomic_DNA"/>
</dbReference>
<keyword evidence="3" id="KW-1185">Reference proteome</keyword>
<feature type="transmembrane region" description="Helical" evidence="1">
    <location>
        <begin position="24"/>
        <end position="44"/>
    </location>
</feature>
<keyword evidence="1" id="KW-0812">Transmembrane</keyword>
<organism evidence="2 3">
    <name type="scientific">Ramalina farinacea</name>
    <dbReference type="NCBI Taxonomy" id="258253"/>
    <lineage>
        <taxon>Eukaryota</taxon>
        <taxon>Fungi</taxon>
        <taxon>Dikarya</taxon>
        <taxon>Ascomycota</taxon>
        <taxon>Pezizomycotina</taxon>
        <taxon>Lecanoromycetes</taxon>
        <taxon>OSLEUM clade</taxon>
        <taxon>Lecanoromycetidae</taxon>
        <taxon>Lecanorales</taxon>
        <taxon>Lecanorineae</taxon>
        <taxon>Ramalinaceae</taxon>
        <taxon>Ramalina</taxon>
    </lineage>
</organism>
<sequence>MSSPAGLPLSHDLLDLHADQRGRIIGSCVAIFVITDIFVLLRLVSRKLARAGYW</sequence>
<comment type="caution">
    <text evidence="2">The sequence shown here is derived from an EMBL/GenBank/DDBJ whole genome shotgun (WGS) entry which is preliminary data.</text>
</comment>
<dbReference type="Proteomes" id="UP001161017">
    <property type="component" value="Unassembled WGS sequence"/>
</dbReference>
<accession>A0AA43QJ78</accession>
<evidence type="ECO:0000313" key="2">
    <source>
        <dbReference type="EMBL" id="MDI1487513.1"/>
    </source>
</evidence>
<keyword evidence="1" id="KW-0472">Membrane</keyword>
<gene>
    <name evidence="2" type="ORF">OHK93_006783</name>
</gene>
<dbReference type="AlphaFoldDB" id="A0AA43QJ78"/>